<proteinExistence type="predicted"/>
<sequence>MFTVKAKRDPRLADISSRHSNAAADLPMPSIAMEPPTKRRKEPPAIPTRSRFRWSNRPEWLTTFLAAFGVFLVALVIYGASHEISSTLKRNQHHQAITDVWRQLLVSNVAVSGSPTRIVEADLPVFPSVSFQAVRSPLELNRNLRLAAALPGIRRIDLSPESTRFIGGGHADDSTLEILGRSFRELDSLDLSGTAISTLKPIESLKVRELRIINSTIKPDNLSSLKYFDSVTDLWVGWYGNAQDGDSIFLSDAYRARVVDAMAEMKGLKSIHHVDMAFTKEQREQLSRFNLIQVK</sequence>
<evidence type="ECO:0000313" key="4">
    <source>
        <dbReference type="Proteomes" id="UP001416858"/>
    </source>
</evidence>
<keyword evidence="2" id="KW-0472">Membrane</keyword>
<feature type="region of interest" description="Disordered" evidence="1">
    <location>
        <begin position="1"/>
        <end position="48"/>
    </location>
</feature>
<dbReference type="InterPro" id="IPR001611">
    <property type="entry name" value="Leu-rich_rpt"/>
</dbReference>
<feature type="transmembrane region" description="Helical" evidence="2">
    <location>
        <begin position="60"/>
        <end position="80"/>
    </location>
</feature>
<evidence type="ECO:0000256" key="2">
    <source>
        <dbReference type="SAM" id="Phobius"/>
    </source>
</evidence>
<accession>A0ABP9VS40</accession>
<keyword evidence="2" id="KW-0812">Transmembrane</keyword>
<dbReference type="PROSITE" id="PS51450">
    <property type="entry name" value="LRR"/>
    <property type="match status" value="1"/>
</dbReference>
<name>A0ABP9VS40_9BACT</name>
<dbReference type="EMBL" id="BAABRO010000004">
    <property type="protein sequence ID" value="GAA5507048.1"/>
    <property type="molecule type" value="Genomic_DNA"/>
</dbReference>
<keyword evidence="4" id="KW-1185">Reference proteome</keyword>
<keyword evidence="2" id="KW-1133">Transmembrane helix</keyword>
<evidence type="ECO:0008006" key="5">
    <source>
        <dbReference type="Google" id="ProtNLM"/>
    </source>
</evidence>
<evidence type="ECO:0000313" key="3">
    <source>
        <dbReference type="EMBL" id="GAA5507048.1"/>
    </source>
</evidence>
<comment type="caution">
    <text evidence="3">The sequence shown here is derived from an EMBL/GenBank/DDBJ whole genome shotgun (WGS) entry which is preliminary data.</text>
</comment>
<organism evidence="3 4">
    <name type="scientific">Novipirellula caenicola</name>
    <dbReference type="NCBI Taxonomy" id="1536901"/>
    <lineage>
        <taxon>Bacteria</taxon>
        <taxon>Pseudomonadati</taxon>
        <taxon>Planctomycetota</taxon>
        <taxon>Planctomycetia</taxon>
        <taxon>Pirellulales</taxon>
        <taxon>Pirellulaceae</taxon>
        <taxon>Novipirellula</taxon>
    </lineage>
</organism>
<evidence type="ECO:0000256" key="1">
    <source>
        <dbReference type="SAM" id="MobiDB-lite"/>
    </source>
</evidence>
<gene>
    <name evidence="3" type="ORF">Rcae01_02502</name>
</gene>
<dbReference type="Proteomes" id="UP001416858">
    <property type="component" value="Unassembled WGS sequence"/>
</dbReference>
<feature type="compositionally biased region" description="Basic and acidic residues" evidence="1">
    <location>
        <begin position="1"/>
        <end position="12"/>
    </location>
</feature>
<reference evidence="3 4" key="1">
    <citation type="submission" date="2024-02" db="EMBL/GenBank/DDBJ databases">
        <title>Rhodopirellula caenicola NBRC 110016.</title>
        <authorList>
            <person name="Ichikawa N."/>
            <person name="Katano-Makiyama Y."/>
            <person name="Hidaka K."/>
        </authorList>
    </citation>
    <scope>NUCLEOTIDE SEQUENCE [LARGE SCALE GENOMIC DNA]</scope>
    <source>
        <strain evidence="3 4">NBRC 110016</strain>
    </source>
</reference>
<protein>
    <recommendedName>
        <fullName evidence="5">Leucine Rich repeats (2 copies)</fullName>
    </recommendedName>
</protein>